<dbReference type="InterPro" id="IPR021226">
    <property type="entry name" value="Phage_gene29"/>
</dbReference>
<dbReference type="Proteomes" id="UP000547444">
    <property type="component" value="Unassembled WGS sequence"/>
</dbReference>
<gene>
    <name evidence="1" type="ORF">FHU31_005054</name>
</gene>
<sequence>MPYQQSADMINPNTFPYMNAVPKMDLPAFLDRVDRLRDAMTDPVGPSGVAMMVDEGSIANIAFHLAMAGGDVDDEKSYIWPDVDEDDAGMFRLINWRLKSEFDPPPKAEVDPEEVERMAARAREELDKQLPKEVRDLLLQQIAKEFTVDTTEPDDEKKGGGA</sequence>
<protein>
    <recommendedName>
        <fullName evidence="3">DUF2744 domain-containing protein</fullName>
    </recommendedName>
</protein>
<keyword evidence="2" id="KW-1185">Reference proteome</keyword>
<dbReference type="AlphaFoldDB" id="A0A7X5U460"/>
<comment type="caution">
    <text evidence="1">The sequence shown here is derived from an EMBL/GenBank/DDBJ whole genome shotgun (WGS) entry which is preliminary data.</text>
</comment>
<proteinExistence type="predicted"/>
<evidence type="ECO:0000313" key="1">
    <source>
        <dbReference type="EMBL" id="NIH98048.1"/>
    </source>
</evidence>
<dbReference type="Pfam" id="PF10910">
    <property type="entry name" value="Phage_gene29"/>
    <property type="match status" value="1"/>
</dbReference>
<evidence type="ECO:0000313" key="2">
    <source>
        <dbReference type="Proteomes" id="UP000547444"/>
    </source>
</evidence>
<accession>A0A7X5U460</accession>
<reference evidence="1 2" key="1">
    <citation type="submission" date="2020-03" db="EMBL/GenBank/DDBJ databases">
        <title>Sequencing the genomes of 1000 actinobacteria strains.</title>
        <authorList>
            <person name="Klenk H.-P."/>
        </authorList>
    </citation>
    <scope>NUCLEOTIDE SEQUENCE [LARGE SCALE GENOMIC DNA]</scope>
    <source>
        <strain evidence="1 2">DSM 44556</strain>
    </source>
</reference>
<dbReference type="EMBL" id="JAANOW010000003">
    <property type="protein sequence ID" value="NIH98048.1"/>
    <property type="molecule type" value="Genomic_DNA"/>
</dbReference>
<dbReference type="RefSeq" id="WP_167163403.1">
    <property type="nucleotide sequence ID" value="NZ_JAANOW010000003.1"/>
</dbReference>
<organism evidence="1 2">
    <name type="scientific">Mycolicibacterium fluoranthenivorans</name>
    <dbReference type="NCBI Taxonomy" id="258505"/>
    <lineage>
        <taxon>Bacteria</taxon>
        <taxon>Bacillati</taxon>
        <taxon>Actinomycetota</taxon>
        <taxon>Actinomycetes</taxon>
        <taxon>Mycobacteriales</taxon>
        <taxon>Mycobacteriaceae</taxon>
        <taxon>Mycolicibacterium</taxon>
    </lineage>
</organism>
<evidence type="ECO:0008006" key="3">
    <source>
        <dbReference type="Google" id="ProtNLM"/>
    </source>
</evidence>
<name>A0A7X5U460_9MYCO</name>